<organism evidence="1 2">
    <name type="scientific">Pontimicrobium aquaticum</name>
    <dbReference type="NCBI Taxonomy" id="2565367"/>
    <lineage>
        <taxon>Bacteria</taxon>
        <taxon>Pseudomonadati</taxon>
        <taxon>Bacteroidota</taxon>
        <taxon>Flavobacteriia</taxon>
        <taxon>Flavobacteriales</taxon>
        <taxon>Flavobacteriaceae</taxon>
        <taxon>Pontimicrobium</taxon>
    </lineage>
</organism>
<dbReference type="Gene3D" id="3.40.50.1820">
    <property type="entry name" value="alpha/beta hydrolase"/>
    <property type="match status" value="1"/>
</dbReference>
<evidence type="ECO:0000313" key="2">
    <source>
        <dbReference type="Proteomes" id="UP000307657"/>
    </source>
</evidence>
<name>A0A4U0F084_9FLAO</name>
<dbReference type="RefSeq" id="WP_136839914.1">
    <property type="nucleotide sequence ID" value="NZ_SUPL01000001.1"/>
</dbReference>
<dbReference type="EMBL" id="SUPL01000001">
    <property type="protein sequence ID" value="TJY37756.1"/>
    <property type="molecule type" value="Genomic_DNA"/>
</dbReference>
<dbReference type="Proteomes" id="UP000307657">
    <property type="component" value="Unassembled WGS sequence"/>
</dbReference>
<dbReference type="AlphaFoldDB" id="A0A4U0F084"/>
<dbReference type="SUPFAM" id="SSF53474">
    <property type="entry name" value="alpha/beta-Hydrolases"/>
    <property type="match status" value="1"/>
</dbReference>
<evidence type="ECO:0000313" key="1">
    <source>
        <dbReference type="EMBL" id="TJY37756.1"/>
    </source>
</evidence>
<comment type="caution">
    <text evidence="1">The sequence shown here is derived from an EMBL/GenBank/DDBJ whole genome shotgun (WGS) entry which is preliminary data.</text>
</comment>
<sequence length="423" mass="49682">MKKSTIISCFFALCFYIIGNSQSNIDSLLVPIDYNKPNGEKFYLKYQFGDTFNENLSTVFAIADGQQFWARPGRANRFQEETFGLRMNVVVIFGRPNSKIIESHLRNEDNEINWVNAYNLFGAKQWVEDIESVRKKVSPNKKINLYGRSGGGFLLLQYLERYGKYVDKAFCQTALVPKLQTKLGYSYDRFWEEISSYDHNLQVKISQVLKEGYFNRYDVASAFQRQNFFVDSKKINQERKKLIDILFKKNKIAFDSVLKKYQVNAIKRMKPTTMGICSTIRLFEFYTYRDISKVLEGSLGKYRPDMEMIKIDVEPLIKELKKGNIELPSFSLSNLRNINTQVFLFAGRWDHVVDYRGQYYLNGLIPNSLLFLADDNHVFSSIYSTDSYKKLVQYSLLYDLDSPKMKQLLEETKKLRWREWESN</sequence>
<gene>
    <name evidence="1" type="ORF">E5167_00450</name>
</gene>
<dbReference type="OrthoDB" id="816071at2"/>
<reference evidence="1 2" key="1">
    <citation type="submission" date="2019-04" db="EMBL/GenBank/DDBJ databases">
        <title>Lacinutrix sp. nov., isolated from marine water.</title>
        <authorList>
            <person name="Kim W."/>
        </authorList>
    </citation>
    <scope>NUCLEOTIDE SEQUENCE [LARGE SCALE GENOMIC DNA]</scope>
    <source>
        <strain evidence="1 2">CAU 1491</strain>
    </source>
</reference>
<dbReference type="InterPro" id="IPR029058">
    <property type="entry name" value="AB_hydrolase_fold"/>
</dbReference>
<proteinExistence type="predicted"/>
<keyword evidence="2" id="KW-1185">Reference proteome</keyword>
<accession>A0A4U0F084</accession>
<protein>
    <submittedName>
        <fullName evidence="1">Uncharacterized protein</fullName>
    </submittedName>
</protein>